<feature type="transmembrane region" description="Helical" evidence="1">
    <location>
        <begin position="32"/>
        <end position="53"/>
    </location>
</feature>
<evidence type="ECO:0000313" key="3">
    <source>
        <dbReference type="EMBL" id="PJF45939.1"/>
    </source>
</evidence>
<dbReference type="Gene3D" id="6.10.340.10">
    <property type="match status" value="1"/>
</dbReference>
<evidence type="ECO:0000259" key="2">
    <source>
        <dbReference type="PROSITE" id="PS50885"/>
    </source>
</evidence>
<dbReference type="InterPro" id="IPR035965">
    <property type="entry name" value="PAS-like_dom_sf"/>
</dbReference>
<dbReference type="EMBL" id="PGTN01000614">
    <property type="protein sequence ID" value="PJF45939.1"/>
    <property type="molecule type" value="Genomic_DNA"/>
</dbReference>
<dbReference type="Proteomes" id="UP000230790">
    <property type="component" value="Unassembled WGS sequence"/>
</dbReference>
<name>A0A2M8Q815_9CHLR</name>
<evidence type="ECO:0000313" key="4">
    <source>
        <dbReference type="Proteomes" id="UP000230790"/>
    </source>
</evidence>
<dbReference type="AlphaFoldDB" id="A0A2M8Q815"/>
<keyword evidence="1" id="KW-0812">Transmembrane</keyword>
<gene>
    <name evidence="3" type="ORF">CUN48_16340</name>
</gene>
<proteinExistence type="predicted"/>
<protein>
    <recommendedName>
        <fullName evidence="2">HAMP domain-containing protein</fullName>
    </recommendedName>
</protein>
<organism evidence="3 4">
    <name type="scientific">Candidatus Thermofonsia Clade 3 bacterium</name>
    <dbReference type="NCBI Taxonomy" id="2364212"/>
    <lineage>
        <taxon>Bacteria</taxon>
        <taxon>Bacillati</taxon>
        <taxon>Chloroflexota</taxon>
        <taxon>Candidatus Thermofontia</taxon>
        <taxon>Candidatus Thermofonsia Clade 3</taxon>
    </lineage>
</organism>
<sequence>MRLSGESFGRLDYGLSLRELREAQERLLQQGLTIAGAGIALSVMILASLGFWLTRHLRALTEAARQIGSGLYEVQVPLRTGDEVGVLAQSFNRMADAIAERMRALAATDNELRQSLLELKHAQKAQERLARQASDEHARLLALLSAMNLGVLFVSSDGRVVYHNPALRRIWLIPEDAPLIG</sequence>
<dbReference type="CDD" id="cd06225">
    <property type="entry name" value="HAMP"/>
    <property type="match status" value="1"/>
</dbReference>
<accession>A0A2M8Q815</accession>
<dbReference type="Pfam" id="PF00672">
    <property type="entry name" value="HAMP"/>
    <property type="match status" value="1"/>
</dbReference>
<dbReference type="InterPro" id="IPR003660">
    <property type="entry name" value="HAMP_dom"/>
</dbReference>
<comment type="caution">
    <text evidence="3">The sequence shown here is derived from an EMBL/GenBank/DDBJ whole genome shotgun (WGS) entry which is preliminary data.</text>
</comment>
<dbReference type="SUPFAM" id="SSF55785">
    <property type="entry name" value="PYP-like sensor domain (PAS domain)"/>
    <property type="match status" value="1"/>
</dbReference>
<dbReference type="SMART" id="SM00304">
    <property type="entry name" value="HAMP"/>
    <property type="match status" value="1"/>
</dbReference>
<dbReference type="PROSITE" id="PS50885">
    <property type="entry name" value="HAMP"/>
    <property type="match status" value="1"/>
</dbReference>
<reference evidence="3 4" key="1">
    <citation type="submission" date="2017-11" db="EMBL/GenBank/DDBJ databases">
        <title>Evolution of Phototrophy in the Chloroflexi Phylum Driven by Horizontal Gene Transfer.</title>
        <authorList>
            <person name="Ward L.M."/>
            <person name="Hemp J."/>
            <person name="Shih P.M."/>
            <person name="Mcglynn S.E."/>
            <person name="Fischer W."/>
        </authorList>
    </citation>
    <scope>NUCLEOTIDE SEQUENCE [LARGE SCALE GENOMIC DNA]</scope>
    <source>
        <strain evidence="3">JP3_7</strain>
    </source>
</reference>
<feature type="domain" description="HAMP" evidence="2">
    <location>
        <begin position="51"/>
        <end position="103"/>
    </location>
</feature>
<feature type="non-terminal residue" evidence="3">
    <location>
        <position position="181"/>
    </location>
</feature>
<dbReference type="GO" id="GO:0007165">
    <property type="term" value="P:signal transduction"/>
    <property type="evidence" value="ECO:0007669"/>
    <property type="project" value="InterPro"/>
</dbReference>
<dbReference type="SUPFAM" id="SSF158472">
    <property type="entry name" value="HAMP domain-like"/>
    <property type="match status" value="1"/>
</dbReference>
<dbReference type="GO" id="GO:0016020">
    <property type="term" value="C:membrane"/>
    <property type="evidence" value="ECO:0007669"/>
    <property type="project" value="InterPro"/>
</dbReference>
<evidence type="ECO:0000256" key="1">
    <source>
        <dbReference type="SAM" id="Phobius"/>
    </source>
</evidence>
<keyword evidence="1" id="KW-1133">Transmembrane helix</keyword>
<keyword evidence="1" id="KW-0472">Membrane</keyword>